<feature type="compositionally biased region" description="Basic residues" evidence="1">
    <location>
        <begin position="38"/>
        <end position="49"/>
    </location>
</feature>
<proteinExistence type="predicted"/>
<accession>A0A6J4IKP7</accession>
<dbReference type="EMBL" id="CADCSZ010000150">
    <property type="protein sequence ID" value="CAA9253023.1"/>
    <property type="molecule type" value="Genomic_DNA"/>
</dbReference>
<feature type="region of interest" description="Disordered" evidence="1">
    <location>
        <begin position="1"/>
        <end position="72"/>
    </location>
</feature>
<evidence type="ECO:0000313" key="2">
    <source>
        <dbReference type="EMBL" id="CAA9253023.1"/>
    </source>
</evidence>
<feature type="non-terminal residue" evidence="2">
    <location>
        <position position="1"/>
    </location>
</feature>
<gene>
    <name evidence="2" type="ORF">AVDCRST_MAG76-2379</name>
</gene>
<evidence type="ECO:0000256" key="1">
    <source>
        <dbReference type="SAM" id="MobiDB-lite"/>
    </source>
</evidence>
<name>A0A6J4IKP7_9ACTN</name>
<reference evidence="2" key="1">
    <citation type="submission" date="2020-02" db="EMBL/GenBank/DDBJ databases">
        <authorList>
            <person name="Meier V. D."/>
        </authorList>
    </citation>
    <scope>NUCLEOTIDE SEQUENCE</scope>
    <source>
        <strain evidence="2">AVDCRST_MAG76</strain>
    </source>
</reference>
<dbReference type="AlphaFoldDB" id="A0A6J4IKP7"/>
<organism evidence="2">
    <name type="scientific">uncultured Acidimicrobiales bacterium</name>
    <dbReference type="NCBI Taxonomy" id="310071"/>
    <lineage>
        <taxon>Bacteria</taxon>
        <taxon>Bacillati</taxon>
        <taxon>Actinomycetota</taxon>
        <taxon>Acidimicrobiia</taxon>
        <taxon>Acidimicrobiales</taxon>
        <taxon>environmental samples</taxon>
    </lineage>
</organism>
<protein>
    <submittedName>
        <fullName evidence="2">Uncharacterized protein</fullName>
    </submittedName>
</protein>
<sequence length="72" mass="7784">GRHRVDQAPASNVAGALHRSGAVGQRAGALGHRTGAALRHRARRSRRARQPYPWLRAPGCREPTASARRSVV</sequence>
<feature type="non-terminal residue" evidence="2">
    <location>
        <position position="72"/>
    </location>
</feature>